<evidence type="ECO:0000313" key="3">
    <source>
        <dbReference type="Proteomes" id="UP000030661"/>
    </source>
</evidence>
<evidence type="ECO:0000313" key="2">
    <source>
        <dbReference type="EMBL" id="GAK56731.1"/>
    </source>
</evidence>
<organism evidence="2 3">
    <name type="scientific">Vecturithrix granuli</name>
    <dbReference type="NCBI Taxonomy" id="1499967"/>
    <lineage>
        <taxon>Bacteria</taxon>
        <taxon>Candidatus Moduliflexota</taxon>
        <taxon>Candidatus Vecturitrichia</taxon>
        <taxon>Candidatus Vecturitrichales</taxon>
        <taxon>Candidatus Vecturitrichaceae</taxon>
        <taxon>Candidatus Vecturithrix</taxon>
    </lineage>
</organism>
<keyword evidence="3" id="KW-1185">Reference proteome</keyword>
<protein>
    <submittedName>
        <fullName evidence="2">TRAP dicarboxylate transporter, DctP subunit</fullName>
    </submittedName>
</protein>
<dbReference type="GO" id="GO:0055085">
    <property type="term" value="P:transmembrane transport"/>
    <property type="evidence" value="ECO:0007669"/>
    <property type="project" value="InterPro"/>
</dbReference>
<dbReference type="Pfam" id="PF03480">
    <property type="entry name" value="DctP"/>
    <property type="match status" value="1"/>
</dbReference>
<dbReference type="NCBIfam" id="TIGR00787">
    <property type="entry name" value="dctP"/>
    <property type="match status" value="1"/>
</dbReference>
<dbReference type="InterPro" id="IPR038404">
    <property type="entry name" value="TRAP_DctP_sf"/>
</dbReference>
<dbReference type="NCBIfam" id="NF037995">
    <property type="entry name" value="TRAP_S1"/>
    <property type="match status" value="1"/>
</dbReference>
<dbReference type="Gene3D" id="3.40.190.170">
    <property type="entry name" value="Bacterial extracellular solute-binding protein, family 7"/>
    <property type="match status" value="1"/>
</dbReference>
<dbReference type="GO" id="GO:0030246">
    <property type="term" value="F:carbohydrate binding"/>
    <property type="evidence" value="ECO:0007669"/>
    <property type="project" value="TreeGrafter"/>
</dbReference>
<dbReference type="CDD" id="cd13603">
    <property type="entry name" value="PBP2_TRAP_Siap_TeaA_like"/>
    <property type="match status" value="1"/>
</dbReference>
<dbReference type="PANTHER" id="PTHR33376:SF2">
    <property type="entry name" value="DICARBOXYLATE-BINDING PERIPLASMIC PROTEIN"/>
    <property type="match status" value="1"/>
</dbReference>
<dbReference type="STRING" id="1499967.U27_03695"/>
<dbReference type="Proteomes" id="UP000030661">
    <property type="component" value="Unassembled WGS sequence"/>
</dbReference>
<gene>
    <name evidence="2" type="ORF">U27_03695</name>
</gene>
<dbReference type="eggNOG" id="COG1638">
    <property type="taxonomic scope" value="Bacteria"/>
</dbReference>
<reference evidence="2 3" key="1">
    <citation type="journal article" date="2015" name="PeerJ">
        <title>First genomic representation of candidate bacterial phylum KSB3 points to enhanced environmental sensing as a trigger of wastewater bulking.</title>
        <authorList>
            <person name="Sekiguchi Y."/>
            <person name="Ohashi A."/>
            <person name="Parks D.H."/>
            <person name="Yamauchi T."/>
            <person name="Tyson G.W."/>
            <person name="Hugenholtz P."/>
        </authorList>
    </citation>
    <scope>NUCLEOTIDE SEQUENCE [LARGE SCALE GENOMIC DNA]</scope>
</reference>
<keyword evidence="1" id="KW-0732">Signal</keyword>
<sequence>MKRYRVCAWLLGVLCVSYCILSGFQIAAAPIIMKFSDQVSEDNPHYAANVYFAERVAEKTNGAIEVKVFPSSQLGDVRETLEGALIGTVEMTKAAAGSLSSFVPEFSVFSLPYIFTDREQVFAALDGKVGEILAEKLEQSGFKLIAYYDTGFRSIFNQKRPINSIEDMKGLKIRVMNDPIMIDTINTLSALATPLAYGELYTALQQGVVDGAEQPPVALYSMKFYEVAKYFSFTNHFYDLNVVVMGKMFFDKLTPEQQQAVLEAGQETQAYERKLWKEYEDGIIDKLKAEGMEVNTLDLAPFQKAVEAILDQNKDKVGGSDFIETVLSYR</sequence>
<dbReference type="HOGENOM" id="CLU_036176_1_3_0"/>
<dbReference type="EMBL" id="DF820465">
    <property type="protein sequence ID" value="GAK56731.1"/>
    <property type="molecule type" value="Genomic_DNA"/>
</dbReference>
<name>A0A081BWM6_VECG1</name>
<dbReference type="GO" id="GO:0030288">
    <property type="term" value="C:outer membrane-bounded periplasmic space"/>
    <property type="evidence" value="ECO:0007669"/>
    <property type="project" value="InterPro"/>
</dbReference>
<evidence type="ECO:0000256" key="1">
    <source>
        <dbReference type="ARBA" id="ARBA00022729"/>
    </source>
</evidence>
<dbReference type="InterPro" id="IPR018389">
    <property type="entry name" value="DctP_fam"/>
</dbReference>
<dbReference type="SUPFAM" id="SSF53850">
    <property type="entry name" value="Periplasmic binding protein-like II"/>
    <property type="match status" value="1"/>
</dbReference>
<dbReference type="PANTHER" id="PTHR33376">
    <property type="match status" value="1"/>
</dbReference>
<accession>A0A081BWM6</accession>
<dbReference type="AlphaFoldDB" id="A0A081BWM6"/>
<proteinExistence type="predicted"/>
<dbReference type="PIRSF" id="PIRSF006470">
    <property type="entry name" value="DctB"/>
    <property type="match status" value="1"/>
</dbReference>
<dbReference type="InterPro" id="IPR004682">
    <property type="entry name" value="TRAP_DctP"/>
</dbReference>